<evidence type="ECO:0000313" key="6">
    <source>
        <dbReference type="Proteomes" id="UP000000933"/>
    </source>
</evidence>
<dbReference type="Proteomes" id="UP000000933">
    <property type="component" value="Chromosome"/>
</dbReference>
<proteinExistence type="inferred from homology"/>
<dbReference type="InterPro" id="IPR000863">
    <property type="entry name" value="Sulfotransferase_dom"/>
</dbReference>
<feature type="region of interest" description="Disordered" evidence="3">
    <location>
        <begin position="1"/>
        <end position="22"/>
    </location>
</feature>
<feature type="domain" description="Sulfotransferase" evidence="4">
    <location>
        <begin position="36"/>
        <end position="312"/>
    </location>
</feature>
<protein>
    <submittedName>
        <fullName evidence="5">Aryl sulfotransferase</fullName>
    </submittedName>
</protein>
<dbReference type="AlphaFoldDB" id="D5HCL4"/>
<comment type="similarity">
    <text evidence="1">Belongs to the sulfotransferase 1 family.</text>
</comment>
<reference evidence="6" key="2">
    <citation type="submission" date="2010-04" db="EMBL/GenBank/DDBJ databases">
        <title>Genome sequence of Salinibacter ruber M8.</title>
        <authorList>
            <consortium name="Genoscope"/>
        </authorList>
    </citation>
    <scope>NUCLEOTIDE SEQUENCE [LARGE SCALE GENOMIC DNA]</scope>
    <source>
        <strain evidence="6">M8</strain>
    </source>
</reference>
<organism evidence="5 6">
    <name type="scientific">Salinibacter ruber (strain M8)</name>
    <dbReference type="NCBI Taxonomy" id="761659"/>
    <lineage>
        <taxon>Bacteria</taxon>
        <taxon>Pseudomonadati</taxon>
        <taxon>Rhodothermota</taxon>
        <taxon>Rhodothermia</taxon>
        <taxon>Rhodothermales</taxon>
        <taxon>Salinibacteraceae</taxon>
        <taxon>Salinibacter</taxon>
    </lineage>
</organism>
<keyword evidence="2" id="KW-0808">Transferase</keyword>
<evidence type="ECO:0000256" key="1">
    <source>
        <dbReference type="ARBA" id="ARBA00005771"/>
    </source>
</evidence>
<dbReference type="PANTHER" id="PTHR11783">
    <property type="entry name" value="SULFOTRANSFERASE SULT"/>
    <property type="match status" value="1"/>
</dbReference>
<dbReference type="Pfam" id="PF00685">
    <property type="entry name" value="Sulfotransfer_1"/>
    <property type="match status" value="1"/>
</dbReference>
<dbReference type="SUPFAM" id="SSF52540">
    <property type="entry name" value="P-loop containing nucleoside triphosphate hydrolases"/>
    <property type="match status" value="1"/>
</dbReference>
<gene>
    <name evidence="5" type="ordered locus">SRM_02848</name>
</gene>
<evidence type="ECO:0000256" key="3">
    <source>
        <dbReference type="SAM" id="MobiDB-lite"/>
    </source>
</evidence>
<sequence length="315" mass="34929">MSNGLREGMGATVSQRVSSPPPLPSFSISSASFMDFVVSYPKSGNNWTRLVTAAYEKEVSSEDLVQLKSGDVMELNLTDIATKHYQSVSPLPVLDLDFATQVRLRPAALLLLAQDASFLADRKPFLIQSHHINAQINDIALWHPDWVDRVVNPVRDPREVCCSQAAHFGISYAKSAQLMADPNARTGPGDSPDLLWFTSTWSAHARSWLDVDEFPVHTVRYEDLKANPVGEFYNIFSFLGVSDLSVEAVEGAVEKTRFDRLQEAEAEQGAPGTAPDQEQFFRSGKTDGWKDELPTDVARKIEEDHGEVMEALGYL</sequence>
<dbReference type="InterPro" id="IPR027417">
    <property type="entry name" value="P-loop_NTPase"/>
</dbReference>
<dbReference type="KEGG" id="srm:SRM_02848"/>
<evidence type="ECO:0000256" key="2">
    <source>
        <dbReference type="ARBA" id="ARBA00022679"/>
    </source>
</evidence>
<evidence type="ECO:0000259" key="4">
    <source>
        <dbReference type="Pfam" id="PF00685"/>
    </source>
</evidence>
<dbReference type="HOGENOM" id="CLU_027239_4_1_10"/>
<reference evidence="5 6" key="1">
    <citation type="journal article" date="2010" name="ISME J.">
        <title>Fine-scale evolution: genomic, phenotypic and ecological differentiation in two coexisting Salinibacter ruber strains.</title>
        <authorList>
            <person name="Pena A."/>
            <person name="Teeling H."/>
            <person name="Huerta-Cepas J."/>
            <person name="Santos F."/>
            <person name="Yarza P."/>
            <person name="Brito-Echeverria J."/>
            <person name="Lucio M."/>
            <person name="Schmitt-Kopplin P."/>
            <person name="Meseguer I."/>
            <person name="Schenowitz C."/>
            <person name="Dossat C."/>
            <person name="Barbe V."/>
            <person name="Dopazo J."/>
            <person name="Rossello-Mora R."/>
            <person name="Schuler M."/>
            <person name="Glockner F.O."/>
            <person name="Amann R."/>
            <person name="Gabaldon T."/>
            <person name="Anton J."/>
        </authorList>
    </citation>
    <scope>NUCLEOTIDE SEQUENCE [LARGE SCALE GENOMIC DNA]</scope>
    <source>
        <strain evidence="5 6">M8</strain>
    </source>
</reference>
<dbReference type="EMBL" id="FP565814">
    <property type="protein sequence ID" value="CBH25769.1"/>
    <property type="molecule type" value="Genomic_DNA"/>
</dbReference>
<dbReference type="Gene3D" id="3.40.50.300">
    <property type="entry name" value="P-loop containing nucleotide triphosphate hydrolases"/>
    <property type="match status" value="1"/>
</dbReference>
<name>D5HCL4_SALRM</name>
<feature type="region of interest" description="Disordered" evidence="3">
    <location>
        <begin position="265"/>
        <end position="292"/>
    </location>
</feature>
<dbReference type="GO" id="GO:0008146">
    <property type="term" value="F:sulfotransferase activity"/>
    <property type="evidence" value="ECO:0007669"/>
    <property type="project" value="InterPro"/>
</dbReference>
<accession>D5HCL4</accession>
<evidence type="ECO:0000313" key="5">
    <source>
        <dbReference type="EMBL" id="CBH25769.1"/>
    </source>
</evidence>